<organism evidence="1">
    <name type="scientific">marine metagenome</name>
    <dbReference type="NCBI Taxonomy" id="408172"/>
    <lineage>
        <taxon>unclassified sequences</taxon>
        <taxon>metagenomes</taxon>
        <taxon>ecological metagenomes</taxon>
    </lineage>
</organism>
<sequence>MKVYCQSCGSGYSYTLDKPKFCGSCGKLYTKTTARTLDRDEEEDEGEGFDTSISSLEFEFNTNRNNKDKLEDIIGSAAEGEAPFIRGKDSSYSKDTIQEDFLKDAGSIKKS</sequence>
<evidence type="ECO:0000313" key="1">
    <source>
        <dbReference type="EMBL" id="SVD72793.1"/>
    </source>
</evidence>
<proteinExistence type="predicted"/>
<accession>A0A382XP59</accession>
<name>A0A382XP59_9ZZZZ</name>
<dbReference type="EMBL" id="UINC01169318">
    <property type="protein sequence ID" value="SVD72793.1"/>
    <property type="molecule type" value="Genomic_DNA"/>
</dbReference>
<reference evidence="1" key="1">
    <citation type="submission" date="2018-05" db="EMBL/GenBank/DDBJ databases">
        <authorList>
            <person name="Lanie J.A."/>
            <person name="Ng W.-L."/>
            <person name="Kazmierczak K.M."/>
            <person name="Andrzejewski T.M."/>
            <person name="Davidsen T.M."/>
            <person name="Wayne K.J."/>
            <person name="Tettelin H."/>
            <person name="Glass J.I."/>
            <person name="Rusch D."/>
            <person name="Podicherti R."/>
            <person name="Tsui H.-C.T."/>
            <person name="Winkler M.E."/>
        </authorList>
    </citation>
    <scope>NUCLEOTIDE SEQUENCE</scope>
</reference>
<protein>
    <submittedName>
        <fullName evidence="1">Uncharacterized protein</fullName>
    </submittedName>
</protein>
<gene>
    <name evidence="1" type="ORF">METZ01_LOCUS425647</name>
</gene>
<dbReference type="AlphaFoldDB" id="A0A382XP59"/>